<evidence type="ECO:0000313" key="4">
    <source>
        <dbReference type="Proteomes" id="UP000289340"/>
    </source>
</evidence>
<dbReference type="EMBL" id="QZWG01000014">
    <property type="protein sequence ID" value="RZB68816.1"/>
    <property type="molecule type" value="Genomic_DNA"/>
</dbReference>
<reference evidence="2" key="1">
    <citation type="submission" date="2014-07" db="EMBL/GenBank/DDBJ databases">
        <title>Identification of a novel salt tolerance gene in wild soybean by whole-genome sequencing.</title>
        <authorList>
            <person name="Lam H.-M."/>
            <person name="Qi X."/>
            <person name="Li M.-W."/>
            <person name="Liu X."/>
            <person name="Xie M."/>
            <person name="Ni M."/>
            <person name="Xu X."/>
        </authorList>
    </citation>
    <scope>NUCLEOTIDE SEQUENCE [LARGE SCALE GENOMIC DNA]</scope>
    <source>
        <tissue evidence="2">Root</tissue>
    </source>
</reference>
<protein>
    <submittedName>
        <fullName evidence="2">Uncharacterized protein</fullName>
    </submittedName>
</protein>
<keyword evidence="1" id="KW-1133">Transmembrane helix</keyword>
<keyword evidence="1" id="KW-0472">Membrane</keyword>
<feature type="transmembrane region" description="Helical" evidence="1">
    <location>
        <begin position="320"/>
        <end position="340"/>
    </location>
</feature>
<dbReference type="PANTHER" id="PTHR31963:SF4">
    <property type="entry name" value="GUSTATORY RECEPTOR"/>
    <property type="match status" value="1"/>
</dbReference>
<dbReference type="Proteomes" id="UP000053555">
    <property type="component" value="Unassembled WGS sequence"/>
</dbReference>
<keyword evidence="1" id="KW-0812">Transmembrane</keyword>
<feature type="transmembrane region" description="Helical" evidence="1">
    <location>
        <begin position="431"/>
        <end position="449"/>
    </location>
</feature>
<feature type="transmembrane region" description="Helical" evidence="1">
    <location>
        <begin position="215"/>
        <end position="238"/>
    </location>
</feature>
<reference evidence="3 4" key="2">
    <citation type="submission" date="2018-09" db="EMBL/GenBank/DDBJ databases">
        <title>A high-quality reference genome of wild soybean provides a powerful tool to mine soybean genomes.</title>
        <authorList>
            <person name="Xie M."/>
            <person name="Chung C.Y.L."/>
            <person name="Li M.-W."/>
            <person name="Wong F.-L."/>
            <person name="Chan T.-F."/>
            <person name="Lam H.-M."/>
        </authorList>
    </citation>
    <scope>NUCLEOTIDE SEQUENCE [LARGE SCALE GENOMIC DNA]</scope>
    <source>
        <strain evidence="4">cv. W05</strain>
        <tissue evidence="3">Hypocotyl of etiolated seedlings</tissue>
    </source>
</reference>
<evidence type="ECO:0000256" key="1">
    <source>
        <dbReference type="SAM" id="Phobius"/>
    </source>
</evidence>
<dbReference type="Pfam" id="PF12056">
    <property type="entry name" value="DUF3537"/>
    <property type="match status" value="1"/>
</dbReference>
<name>A0A0B2SUJ5_GLYSO</name>
<gene>
    <name evidence="3" type="ORF">D0Y65_038544</name>
    <name evidence="2" type="ORF">glysoja_047349</name>
</gene>
<dbReference type="EMBL" id="KN640148">
    <property type="protein sequence ID" value="KHN47917.1"/>
    <property type="molecule type" value="Genomic_DNA"/>
</dbReference>
<dbReference type="InterPro" id="IPR021924">
    <property type="entry name" value="DUF3537"/>
</dbReference>
<feature type="transmembrane region" description="Helical" evidence="1">
    <location>
        <begin position="173"/>
        <end position="195"/>
    </location>
</feature>
<feature type="transmembrane region" description="Helical" evidence="1">
    <location>
        <begin position="124"/>
        <end position="141"/>
    </location>
</feature>
<evidence type="ECO:0000313" key="2">
    <source>
        <dbReference type="EMBL" id="KHN47917.1"/>
    </source>
</evidence>
<feature type="transmembrane region" description="Helical" evidence="1">
    <location>
        <begin position="284"/>
        <end position="308"/>
    </location>
</feature>
<dbReference type="Gramene" id="XM_028344212.1">
    <property type="protein sequence ID" value="XP_028200013.1"/>
    <property type="gene ID" value="LOC114384518"/>
</dbReference>
<dbReference type="Proteomes" id="UP000289340">
    <property type="component" value="Chromosome 14"/>
</dbReference>
<proteinExistence type="predicted"/>
<feature type="transmembrane region" description="Helical" evidence="1">
    <location>
        <begin position="83"/>
        <end position="104"/>
    </location>
</feature>
<accession>A0A0B2SUJ5</accession>
<dbReference type="PANTHER" id="PTHR31963">
    <property type="entry name" value="RAS GUANINE NUCLEOTIDE EXCHANGE FACTOR K"/>
    <property type="match status" value="1"/>
</dbReference>
<dbReference type="AlphaFoldDB" id="A0A0B2SUJ5"/>
<sequence>MNHSKSNDTSIDIEPSNRRVSFAENHPNEQEPPHHHQPYNNSIPLLLQPSYARSKSIIFDELRNFRISLKWCALDHSSFIGRLISYVTFIFFTIVVPLFTSIFVEVPASAPEDDPISFNKLVQLPESGLAIVAFFTLSSFFKRYGLRQLLFLDALQEDTTYVRRGYTRELEKAFRYLTYIILPSFFMELAHKIIFFSAVKISAPHISPGFPLNSIVFVLVLVSWVYRTGVFLLVCVLFRLTCELQKLRFEGVHKLFEGCGSEAGVIFKEHVRIRRQLWVTSHRYRFFIIGCVVTITVSQLGALLLVLASKSDKTFFNSGDLVICSAVQLSGFFLCILGAARITHRAQGIVAIATRWHMLVTTASAESEHCEAQVSEGLASDDDSDSDDSSNIHVSVIPPQLSSFQTRQTLVTYLQHNHGGITVYGYSLDRGLLHTLFAFEFSLVLWILSKVVVLS</sequence>
<organism evidence="2">
    <name type="scientific">Glycine soja</name>
    <name type="common">Wild soybean</name>
    <dbReference type="NCBI Taxonomy" id="3848"/>
    <lineage>
        <taxon>Eukaryota</taxon>
        <taxon>Viridiplantae</taxon>
        <taxon>Streptophyta</taxon>
        <taxon>Embryophyta</taxon>
        <taxon>Tracheophyta</taxon>
        <taxon>Spermatophyta</taxon>
        <taxon>Magnoliopsida</taxon>
        <taxon>eudicotyledons</taxon>
        <taxon>Gunneridae</taxon>
        <taxon>Pentapetalae</taxon>
        <taxon>rosids</taxon>
        <taxon>fabids</taxon>
        <taxon>Fabales</taxon>
        <taxon>Fabaceae</taxon>
        <taxon>Papilionoideae</taxon>
        <taxon>50 kb inversion clade</taxon>
        <taxon>NPAAA clade</taxon>
        <taxon>indigoferoid/millettioid clade</taxon>
        <taxon>Phaseoleae</taxon>
        <taxon>Glycine</taxon>
        <taxon>Glycine subgen. Soja</taxon>
    </lineage>
</organism>
<evidence type="ECO:0000313" key="3">
    <source>
        <dbReference type="EMBL" id="RZB68816.1"/>
    </source>
</evidence>
<keyword evidence="4" id="KW-1185">Reference proteome</keyword>